<dbReference type="AlphaFoldDB" id="A0A557QWS5"/>
<name>A0A557QWS5_9RHOO</name>
<reference evidence="2 3" key="1">
    <citation type="submission" date="2019-07" db="EMBL/GenBank/DDBJ databases">
        <title>The pathways for chlorine oxyanion respiration interact through the shared metabolite chlorate.</title>
        <authorList>
            <person name="Barnum T.P."/>
            <person name="Cheng Y."/>
            <person name="Hill K.A."/>
            <person name="Lucas L.N."/>
            <person name="Carlson H.K."/>
            <person name="Coates J.D."/>
        </authorList>
    </citation>
    <scope>NUCLEOTIDE SEQUENCE [LARGE SCALE GENOMIC DNA]</scope>
    <source>
        <strain evidence="2 3">SFB-3</strain>
    </source>
</reference>
<proteinExistence type="predicted"/>
<accession>A0A557QWS5</accession>
<protein>
    <submittedName>
        <fullName evidence="2">RNA-binding S4 domain-containing protein</fullName>
    </submittedName>
</protein>
<dbReference type="OrthoDB" id="9802835at2"/>
<dbReference type="Gene3D" id="3.10.290.10">
    <property type="entry name" value="RNA-binding S4 domain"/>
    <property type="match status" value="1"/>
</dbReference>
<gene>
    <name evidence="2" type="ORF">FHP91_10470</name>
</gene>
<dbReference type="PROSITE" id="PS50889">
    <property type="entry name" value="S4"/>
    <property type="match status" value="1"/>
</dbReference>
<keyword evidence="1" id="KW-0694">RNA-binding</keyword>
<dbReference type="InterPro" id="IPR036986">
    <property type="entry name" value="S4_RNA-bd_sf"/>
</dbReference>
<keyword evidence="3" id="KW-1185">Reference proteome</keyword>
<dbReference type="Pfam" id="PF13275">
    <property type="entry name" value="S4_2"/>
    <property type="match status" value="1"/>
</dbReference>
<evidence type="ECO:0000313" key="2">
    <source>
        <dbReference type="EMBL" id="TVO57353.1"/>
    </source>
</evidence>
<dbReference type="SUPFAM" id="SSF55174">
    <property type="entry name" value="Alpha-L RNA-binding motif"/>
    <property type="match status" value="1"/>
</dbReference>
<evidence type="ECO:0000313" key="3">
    <source>
        <dbReference type="Proteomes" id="UP000319502"/>
    </source>
</evidence>
<sequence length="70" mass="7611">MRDVVITVEPVELYKILKFEGLVGSGGEAKTAVAEGRVRVNGEVETRKRRQIVAGDVLGFAGETIRIVRA</sequence>
<organism evidence="2 3">
    <name type="scientific">Denitromonas halophila</name>
    <dbReference type="NCBI Taxonomy" id="1629404"/>
    <lineage>
        <taxon>Bacteria</taxon>
        <taxon>Pseudomonadati</taxon>
        <taxon>Pseudomonadota</taxon>
        <taxon>Betaproteobacteria</taxon>
        <taxon>Rhodocyclales</taxon>
        <taxon>Zoogloeaceae</taxon>
        <taxon>Denitromonas</taxon>
    </lineage>
</organism>
<comment type="caution">
    <text evidence="2">The sequence shown here is derived from an EMBL/GenBank/DDBJ whole genome shotgun (WGS) entry which is preliminary data.</text>
</comment>
<evidence type="ECO:0000256" key="1">
    <source>
        <dbReference type="PROSITE-ProRule" id="PRU00182"/>
    </source>
</evidence>
<dbReference type="EMBL" id="VMNK01000007">
    <property type="protein sequence ID" value="TVO57353.1"/>
    <property type="molecule type" value="Genomic_DNA"/>
</dbReference>
<dbReference type="CDD" id="cd00165">
    <property type="entry name" value="S4"/>
    <property type="match status" value="1"/>
</dbReference>
<dbReference type="Proteomes" id="UP000319502">
    <property type="component" value="Unassembled WGS sequence"/>
</dbReference>
<dbReference type="GO" id="GO:0003723">
    <property type="term" value="F:RNA binding"/>
    <property type="evidence" value="ECO:0007669"/>
    <property type="project" value="UniProtKB-KW"/>
</dbReference>